<keyword evidence="1" id="KW-1133">Transmembrane helix</keyword>
<dbReference type="EMBL" id="DXBR01000049">
    <property type="protein sequence ID" value="HIZ39352.1"/>
    <property type="molecule type" value="Genomic_DNA"/>
</dbReference>
<keyword evidence="1" id="KW-0472">Membrane</keyword>
<feature type="transmembrane region" description="Helical" evidence="1">
    <location>
        <begin position="53"/>
        <end position="71"/>
    </location>
</feature>
<accession>A0A9D2J7U1</accession>
<evidence type="ECO:0000256" key="1">
    <source>
        <dbReference type="SAM" id="Phobius"/>
    </source>
</evidence>
<reference evidence="2" key="1">
    <citation type="journal article" date="2021" name="PeerJ">
        <title>Extensive microbial diversity within the chicken gut microbiome revealed by metagenomics and culture.</title>
        <authorList>
            <person name="Gilroy R."/>
            <person name="Ravi A."/>
            <person name="Getino M."/>
            <person name="Pursley I."/>
            <person name="Horton D.L."/>
            <person name="Alikhan N.F."/>
            <person name="Baker D."/>
            <person name="Gharbi K."/>
            <person name="Hall N."/>
            <person name="Watson M."/>
            <person name="Adriaenssens E.M."/>
            <person name="Foster-Nyarko E."/>
            <person name="Jarju S."/>
            <person name="Secka A."/>
            <person name="Antonio M."/>
            <person name="Oren A."/>
            <person name="Chaudhuri R.R."/>
            <person name="La Ragione R."/>
            <person name="Hildebrand F."/>
            <person name="Pallen M.J."/>
        </authorList>
    </citation>
    <scope>NUCLEOTIDE SEQUENCE</scope>
    <source>
        <strain evidence="2">CHK179-28034</strain>
    </source>
</reference>
<name>A0A9D2J7U1_9FIRM</name>
<comment type="caution">
    <text evidence="2">The sequence shown here is derived from an EMBL/GenBank/DDBJ whole genome shotgun (WGS) entry which is preliminary data.</text>
</comment>
<evidence type="ECO:0008006" key="4">
    <source>
        <dbReference type="Google" id="ProtNLM"/>
    </source>
</evidence>
<protein>
    <recommendedName>
        <fullName evidence="4">Transmembrane protein</fullName>
    </recommendedName>
</protein>
<gene>
    <name evidence="2" type="ORF">H9968_05385</name>
</gene>
<feature type="transmembrane region" description="Helical" evidence="1">
    <location>
        <begin position="83"/>
        <end position="103"/>
    </location>
</feature>
<dbReference type="AlphaFoldDB" id="A0A9D2J7U1"/>
<proteinExistence type="predicted"/>
<evidence type="ECO:0000313" key="3">
    <source>
        <dbReference type="Proteomes" id="UP000824049"/>
    </source>
</evidence>
<evidence type="ECO:0000313" key="2">
    <source>
        <dbReference type="EMBL" id="HIZ39352.1"/>
    </source>
</evidence>
<keyword evidence="1" id="KW-0812">Transmembrane</keyword>
<organism evidence="2 3">
    <name type="scientific">Candidatus Anaerobutyricum stercoris</name>
    <dbReference type="NCBI Taxonomy" id="2838457"/>
    <lineage>
        <taxon>Bacteria</taxon>
        <taxon>Bacillati</taxon>
        <taxon>Bacillota</taxon>
        <taxon>Clostridia</taxon>
        <taxon>Lachnospirales</taxon>
        <taxon>Lachnospiraceae</taxon>
        <taxon>Anaerobutyricum</taxon>
    </lineage>
</organism>
<dbReference type="Proteomes" id="UP000824049">
    <property type="component" value="Unassembled WGS sequence"/>
</dbReference>
<feature type="transmembrane region" description="Helical" evidence="1">
    <location>
        <begin position="109"/>
        <end position="140"/>
    </location>
</feature>
<reference evidence="2" key="2">
    <citation type="submission" date="2021-04" db="EMBL/GenBank/DDBJ databases">
        <authorList>
            <person name="Gilroy R."/>
        </authorList>
    </citation>
    <scope>NUCLEOTIDE SEQUENCE</scope>
    <source>
        <strain evidence="2">CHK179-28034</strain>
    </source>
</reference>
<sequence length="183" mass="21147">MDGNKKTVYCYDCSRDITNDYKIGTDKGVICVDCLHNDTVHKGEKYVSFLESTSNLTIAGIILAVILIIISRVPAVSQTTEKVSCVVVMILSVGFFFGVKTIFKRISKWPVIIIFSIFFFILFLRVLFPITTWIGCIVMIRDWIKVKKLEKEYLSAIDFMARVLSDMRKHTYQNLENRLKKWI</sequence>